<organism evidence="4 5">
    <name type="scientific">Microthyrium microscopicum</name>
    <dbReference type="NCBI Taxonomy" id="703497"/>
    <lineage>
        <taxon>Eukaryota</taxon>
        <taxon>Fungi</taxon>
        <taxon>Dikarya</taxon>
        <taxon>Ascomycota</taxon>
        <taxon>Pezizomycotina</taxon>
        <taxon>Dothideomycetes</taxon>
        <taxon>Dothideomycetes incertae sedis</taxon>
        <taxon>Microthyriales</taxon>
        <taxon>Microthyriaceae</taxon>
        <taxon>Microthyrium</taxon>
    </lineage>
</organism>
<keyword evidence="3" id="KW-0560">Oxidoreductase</keyword>
<keyword evidence="2" id="KW-0521">NADP</keyword>
<dbReference type="InterPro" id="IPR020904">
    <property type="entry name" value="Sc_DH/Rdtase_CS"/>
</dbReference>
<evidence type="ECO:0000256" key="2">
    <source>
        <dbReference type="ARBA" id="ARBA00022857"/>
    </source>
</evidence>
<dbReference type="GO" id="GO:0005737">
    <property type="term" value="C:cytoplasm"/>
    <property type="evidence" value="ECO:0007669"/>
    <property type="project" value="TreeGrafter"/>
</dbReference>
<dbReference type="AlphaFoldDB" id="A0A6A6UJE1"/>
<protein>
    <submittedName>
        <fullName evidence="4">NAD(P)-binding protein</fullName>
    </submittedName>
</protein>
<dbReference type="PANTHER" id="PTHR44229:SF4">
    <property type="entry name" value="15-HYDROXYPROSTAGLANDIN DEHYDROGENASE [NAD(+)]"/>
    <property type="match status" value="1"/>
</dbReference>
<dbReference type="EMBL" id="MU004232">
    <property type="protein sequence ID" value="KAF2672349.1"/>
    <property type="molecule type" value="Genomic_DNA"/>
</dbReference>
<accession>A0A6A6UJE1</accession>
<dbReference type="PRINTS" id="PR00081">
    <property type="entry name" value="GDHRDH"/>
</dbReference>
<dbReference type="SUPFAM" id="SSF51735">
    <property type="entry name" value="NAD(P)-binding Rossmann-fold domains"/>
    <property type="match status" value="1"/>
</dbReference>
<dbReference type="InterPro" id="IPR036291">
    <property type="entry name" value="NAD(P)-bd_dom_sf"/>
</dbReference>
<proteinExistence type="inferred from homology"/>
<dbReference type="Gene3D" id="3.40.50.720">
    <property type="entry name" value="NAD(P)-binding Rossmann-like Domain"/>
    <property type="match status" value="1"/>
</dbReference>
<evidence type="ECO:0000313" key="5">
    <source>
        <dbReference type="Proteomes" id="UP000799302"/>
    </source>
</evidence>
<gene>
    <name evidence="4" type="ORF">BT63DRAFT_432046</name>
</gene>
<dbReference type="Pfam" id="PF00106">
    <property type="entry name" value="adh_short"/>
    <property type="match status" value="1"/>
</dbReference>
<reference evidence="4" key="1">
    <citation type="journal article" date="2020" name="Stud. Mycol.">
        <title>101 Dothideomycetes genomes: a test case for predicting lifestyles and emergence of pathogens.</title>
        <authorList>
            <person name="Haridas S."/>
            <person name="Albert R."/>
            <person name="Binder M."/>
            <person name="Bloem J."/>
            <person name="Labutti K."/>
            <person name="Salamov A."/>
            <person name="Andreopoulos B."/>
            <person name="Baker S."/>
            <person name="Barry K."/>
            <person name="Bills G."/>
            <person name="Bluhm B."/>
            <person name="Cannon C."/>
            <person name="Castanera R."/>
            <person name="Culley D."/>
            <person name="Daum C."/>
            <person name="Ezra D."/>
            <person name="Gonzalez J."/>
            <person name="Henrissat B."/>
            <person name="Kuo A."/>
            <person name="Liang C."/>
            <person name="Lipzen A."/>
            <person name="Lutzoni F."/>
            <person name="Magnuson J."/>
            <person name="Mondo S."/>
            <person name="Nolan M."/>
            <person name="Ohm R."/>
            <person name="Pangilinan J."/>
            <person name="Park H.-J."/>
            <person name="Ramirez L."/>
            <person name="Alfaro M."/>
            <person name="Sun H."/>
            <person name="Tritt A."/>
            <person name="Yoshinaga Y."/>
            <person name="Zwiers L.-H."/>
            <person name="Turgeon B."/>
            <person name="Goodwin S."/>
            <person name="Spatafora J."/>
            <person name="Crous P."/>
            <person name="Grigoriev I."/>
        </authorList>
    </citation>
    <scope>NUCLEOTIDE SEQUENCE</scope>
    <source>
        <strain evidence="4">CBS 115976</strain>
    </source>
</reference>
<dbReference type="PROSITE" id="PS00061">
    <property type="entry name" value="ADH_SHORT"/>
    <property type="match status" value="1"/>
</dbReference>
<dbReference type="Proteomes" id="UP000799302">
    <property type="component" value="Unassembled WGS sequence"/>
</dbReference>
<sequence>MGLAVAEGLLKKGGWNVHLLDVNAQRGQETATKLGDRAHFYQTNVTSYASLAGVFERVFKSEGRLDFVFANAGIVERWNFYETHSGSGPPPEPDQAVIDINLKAVISTSYLAQHYFRLCPTKDAAGQSLIMTASTGGLYKAPFCSMYTASKHGVVGFMRSIADHYYAHDNIRVNAICPSSVRTNLLDDSAWSEFPQEYFTPIEKIVETVLMLIEGGDLVDTKGVKIPQGKDFGRAVEISQTNHYFREQVEYSDDVLRAMMAATDVAADETQDKRFAKS</sequence>
<keyword evidence="5" id="KW-1185">Reference proteome</keyword>
<dbReference type="OrthoDB" id="37659at2759"/>
<dbReference type="GO" id="GO:0016616">
    <property type="term" value="F:oxidoreductase activity, acting on the CH-OH group of donors, NAD or NADP as acceptor"/>
    <property type="evidence" value="ECO:0007669"/>
    <property type="project" value="TreeGrafter"/>
</dbReference>
<evidence type="ECO:0000256" key="3">
    <source>
        <dbReference type="ARBA" id="ARBA00023002"/>
    </source>
</evidence>
<dbReference type="InterPro" id="IPR002347">
    <property type="entry name" value="SDR_fam"/>
</dbReference>
<comment type="similarity">
    <text evidence="1">Belongs to the short-chain dehydrogenases/reductases (SDR) family.</text>
</comment>
<evidence type="ECO:0000313" key="4">
    <source>
        <dbReference type="EMBL" id="KAF2672349.1"/>
    </source>
</evidence>
<evidence type="ECO:0000256" key="1">
    <source>
        <dbReference type="ARBA" id="ARBA00006484"/>
    </source>
</evidence>
<name>A0A6A6UJE1_9PEZI</name>
<dbReference type="PANTHER" id="PTHR44229">
    <property type="entry name" value="15-HYDROXYPROSTAGLANDIN DEHYDROGENASE [NAD(+)]"/>
    <property type="match status" value="1"/>
</dbReference>